<name>A0A6G9CXY8_RHOER</name>
<dbReference type="Proteomes" id="UP000502345">
    <property type="component" value="Chromosome"/>
</dbReference>
<organism evidence="1 2">
    <name type="scientific">Rhodococcus erythropolis</name>
    <name type="common">Arthrobacter picolinophilus</name>
    <dbReference type="NCBI Taxonomy" id="1833"/>
    <lineage>
        <taxon>Bacteria</taxon>
        <taxon>Bacillati</taxon>
        <taxon>Actinomycetota</taxon>
        <taxon>Actinomycetes</taxon>
        <taxon>Mycobacteriales</taxon>
        <taxon>Nocardiaceae</taxon>
        <taxon>Rhodococcus</taxon>
        <taxon>Rhodococcus erythropolis group</taxon>
    </lineage>
</organism>
<evidence type="ECO:0000313" key="1">
    <source>
        <dbReference type="EMBL" id="QIP41857.1"/>
    </source>
</evidence>
<gene>
    <name evidence="1" type="ORF">G9444_4614</name>
</gene>
<proteinExistence type="predicted"/>
<reference evidence="1 2" key="1">
    <citation type="submission" date="2020-03" db="EMBL/GenBank/DDBJ databases">
        <title>Screen low temperature-resistant strains for efficient degradation of petroleum hydrocarbons under the low temperature.</title>
        <authorList>
            <person name="Wang Y."/>
            <person name="Chen J."/>
        </authorList>
    </citation>
    <scope>NUCLEOTIDE SEQUENCE [LARGE SCALE GENOMIC DNA]</scope>
    <source>
        <strain evidence="1 2">KB1</strain>
    </source>
</reference>
<protein>
    <submittedName>
        <fullName evidence="1">Uncharacterized protein</fullName>
    </submittedName>
</protein>
<accession>A0A6G9CXY8</accession>
<evidence type="ECO:0000313" key="2">
    <source>
        <dbReference type="Proteomes" id="UP000502345"/>
    </source>
</evidence>
<dbReference type="AlphaFoldDB" id="A0A6G9CXY8"/>
<sequence>MAVVAAGAGALTFRGASLQKARLAAARAEFLAPGSQGGA</sequence>
<dbReference type="EMBL" id="CP050124">
    <property type="protein sequence ID" value="QIP41857.1"/>
    <property type="molecule type" value="Genomic_DNA"/>
</dbReference>